<reference key="1">
    <citation type="submission" date="2010-11" db="EMBL/GenBank/DDBJ databases">
        <title>The complete genome of Paludibacter propionicigenes DSM 17365.</title>
        <authorList>
            <consortium name="US DOE Joint Genome Institute (JGI-PGF)"/>
            <person name="Lucas S."/>
            <person name="Copeland A."/>
            <person name="Lapidus A."/>
            <person name="Bruce D."/>
            <person name="Goodwin L."/>
            <person name="Pitluck S."/>
            <person name="Kyrpides N."/>
            <person name="Mavromatis K."/>
            <person name="Ivanova N."/>
            <person name="Munk A.C."/>
            <person name="Brettin T."/>
            <person name="Detter J.C."/>
            <person name="Han C."/>
            <person name="Tapia R."/>
            <person name="Land M."/>
            <person name="Hauser L."/>
            <person name="Markowitz V."/>
            <person name="Cheng J.-F."/>
            <person name="Hugenholtz P."/>
            <person name="Woyke T."/>
            <person name="Wu D."/>
            <person name="Gronow S."/>
            <person name="Wellnitz S."/>
            <person name="Brambilla E."/>
            <person name="Klenk H.-P."/>
            <person name="Eisen J.A."/>
        </authorList>
    </citation>
    <scope>NUCLEOTIDE SEQUENCE</scope>
    <source>
        <strain>WB4</strain>
    </source>
</reference>
<reference evidence="2 3" key="2">
    <citation type="journal article" date="2011" name="Stand. Genomic Sci.">
        <title>Complete genome sequence of Paludibacter propionicigenes type strain (WB4).</title>
        <authorList>
            <person name="Gronow S."/>
            <person name="Munk C."/>
            <person name="Lapidus A."/>
            <person name="Nolan M."/>
            <person name="Lucas S."/>
            <person name="Hammon N."/>
            <person name="Deshpande S."/>
            <person name="Cheng J.F."/>
            <person name="Tapia R."/>
            <person name="Han C."/>
            <person name="Goodwin L."/>
            <person name="Pitluck S."/>
            <person name="Liolios K."/>
            <person name="Ivanova N."/>
            <person name="Mavromatis K."/>
            <person name="Mikhailova N."/>
            <person name="Pati A."/>
            <person name="Chen A."/>
            <person name="Palaniappan K."/>
            <person name="Land M."/>
            <person name="Hauser L."/>
            <person name="Chang Y.J."/>
            <person name="Jeffries C.D."/>
            <person name="Brambilla E."/>
            <person name="Rohde M."/>
            <person name="Goker M."/>
            <person name="Detter J.C."/>
            <person name="Woyke T."/>
            <person name="Bristow J."/>
            <person name="Eisen J.A."/>
            <person name="Markowitz V."/>
            <person name="Hugenholtz P."/>
            <person name="Kyrpides N.C."/>
            <person name="Klenk H.P."/>
        </authorList>
    </citation>
    <scope>NUCLEOTIDE SEQUENCE [LARGE SCALE GENOMIC DNA]</scope>
    <source>
        <strain evidence="3">DSM 17365 / JCM 13257 / WB4</strain>
    </source>
</reference>
<evidence type="ECO:0000313" key="3">
    <source>
        <dbReference type="Proteomes" id="UP000008718"/>
    </source>
</evidence>
<dbReference type="STRING" id="694427.Palpr_2055"/>
<dbReference type="RefSeq" id="WP_013445561.1">
    <property type="nucleotide sequence ID" value="NC_014734.1"/>
</dbReference>
<sequence length="150" mass="18168">MYSKEELKQLKKEFWEGFGTYCSHIPALKRRKSKFMLYNTKMKGVEMKFDATREGAFVILEINLHNPKDRLEKYEQFEQYKTIMEKQFPDGLIWDFAYVREAGNEVCRIYTTKTGIDIHRRIQWMEFYEFMATEMLKLEKAFKTVKEAIE</sequence>
<name>E4T648_PALPW</name>
<protein>
    <recommendedName>
        <fullName evidence="1">DUF4268 domain-containing protein</fullName>
    </recommendedName>
</protein>
<dbReference type="Proteomes" id="UP000008718">
    <property type="component" value="Chromosome"/>
</dbReference>
<dbReference type="eggNOG" id="ENOG5031J2R">
    <property type="taxonomic scope" value="Bacteria"/>
</dbReference>
<dbReference type="KEGG" id="ppn:Palpr_2055"/>
<dbReference type="HOGENOM" id="CLU_144168_0_0_10"/>
<organism evidence="2 3">
    <name type="scientific">Paludibacter propionicigenes (strain DSM 17365 / JCM 13257 / WB4)</name>
    <dbReference type="NCBI Taxonomy" id="694427"/>
    <lineage>
        <taxon>Bacteria</taxon>
        <taxon>Pseudomonadati</taxon>
        <taxon>Bacteroidota</taxon>
        <taxon>Bacteroidia</taxon>
        <taxon>Bacteroidales</taxon>
        <taxon>Paludibacteraceae</taxon>
        <taxon>Paludibacter</taxon>
    </lineage>
</organism>
<feature type="domain" description="DUF4268" evidence="1">
    <location>
        <begin position="10"/>
        <end position="145"/>
    </location>
</feature>
<evidence type="ECO:0000313" key="2">
    <source>
        <dbReference type="EMBL" id="ADQ80192.1"/>
    </source>
</evidence>
<dbReference type="Pfam" id="PF14088">
    <property type="entry name" value="DUF4268"/>
    <property type="match status" value="1"/>
</dbReference>
<dbReference type="InterPro" id="IPR025364">
    <property type="entry name" value="DUF4268"/>
</dbReference>
<proteinExistence type="predicted"/>
<keyword evidence="3" id="KW-1185">Reference proteome</keyword>
<gene>
    <name evidence="2" type="ordered locus">Palpr_2055</name>
</gene>
<dbReference type="OrthoDB" id="1467516at2"/>
<dbReference type="AlphaFoldDB" id="E4T648"/>
<dbReference type="EMBL" id="CP002345">
    <property type="protein sequence ID" value="ADQ80192.1"/>
    <property type="molecule type" value="Genomic_DNA"/>
</dbReference>
<evidence type="ECO:0000259" key="1">
    <source>
        <dbReference type="Pfam" id="PF14088"/>
    </source>
</evidence>
<accession>E4T648</accession>